<sequence>MPSIDLNFLNQLQDNYTTYENFIETGTYYGDTIFQLESYFSKLYTIKIKKEFYENTKHKYKGNKINFYLGDSSIVLNELLPTIHTKSIIFLDGHWSAGDTGKGMKDCPLY</sequence>
<organism evidence="1">
    <name type="scientific">viral metagenome</name>
    <dbReference type="NCBI Taxonomy" id="1070528"/>
    <lineage>
        <taxon>unclassified sequences</taxon>
        <taxon>metagenomes</taxon>
        <taxon>organismal metagenomes</taxon>
    </lineage>
</organism>
<proteinExistence type="predicted"/>
<evidence type="ECO:0008006" key="2">
    <source>
        <dbReference type="Google" id="ProtNLM"/>
    </source>
</evidence>
<reference evidence="1" key="1">
    <citation type="journal article" date="2020" name="Nature">
        <title>Giant virus diversity and host interactions through global metagenomics.</title>
        <authorList>
            <person name="Schulz F."/>
            <person name="Roux S."/>
            <person name="Paez-Espino D."/>
            <person name="Jungbluth S."/>
            <person name="Walsh D.A."/>
            <person name="Denef V.J."/>
            <person name="McMahon K.D."/>
            <person name="Konstantinidis K.T."/>
            <person name="Eloe-Fadrosh E.A."/>
            <person name="Kyrpides N.C."/>
            <person name="Woyke T."/>
        </authorList>
    </citation>
    <scope>NUCLEOTIDE SEQUENCE</scope>
    <source>
        <strain evidence="1">GVMAG-M-3300010158-55</strain>
    </source>
</reference>
<dbReference type="InterPro" id="IPR029063">
    <property type="entry name" value="SAM-dependent_MTases_sf"/>
</dbReference>
<name>A0A6C0B8V8_9ZZZZ</name>
<protein>
    <recommendedName>
        <fullName evidence="2">Methyltransferase FkbM domain-containing protein</fullName>
    </recommendedName>
</protein>
<dbReference type="AlphaFoldDB" id="A0A6C0B8V8"/>
<evidence type="ECO:0000313" key="1">
    <source>
        <dbReference type="EMBL" id="QHS88472.1"/>
    </source>
</evidence>
<dbReference type="EMBL" id="MN739097">
    <property type="protein sequence ID" value="QHS88472.1"/>
    <property type="molecule type" value="Genomic_DNA"/>
</dbReference>
<accession>A0A6C0B8V8</accession>
<dbReference type="Gene3D" id="3.40.50.150">
    <property type="entry name" value="Vaccinia Virus protein VP39"/>
    <property type="match status" value="1"/>
</dbReference>